<dbReference type="PROSITE" id="PS50011">
    <property type="entry name" value="PROTEIN_KINASE_DOM"/>
    <property type="match status" value="1"/>
</dbReference>
<dbReference type="InterPro" id="IPR050154">
    <property type="entry name" value="UbiB_kinase"/>
</dbReference>
<dbReference type="SMART" id="SM00220">
    <property type="entry name" value="S_TKc"/>
    <property type="match status" value="1"/>
</dbReference>
<reference evidence="4 5" key="1">
    <citation type="submission" date="2019-10" db="EMBL/GenBank/DDBJ databases">
        <title>Rubrobacter sp nov SCSIO 52090 isolated from a deep-sea sediment in the South China Sea.</title>
        <authorList>
            <person name="Chen R.W."/>
        </authorList>
    </citation>
    <scope>NUCLEOTIDE SEQUENCE [LARGE SCALE GENOMIC DNA]</scope>
    <source>
        <strain evidence="4 5">SCSIO 52909</strain>
    </source>
</reference>
<keyword evidence="4" id="KW-0808">Transferase</keyword>
<dbReference type="KEGG" id="rub:GBA63_09780"/>
<evidence type="ECO:0000256" key="2">
    <source>
        <dbReference type="SAM" id="Phobius"/>
    </source>
</evidence>
<evidence type="ECO:0000256" key="1">
    <source>
        <dbReference type="ARBA" id="ARBA00009670"/>
    </source>
</evidence>
<evidence type="ECO:0000259" key="3">
    <source>
        <dbReference type="PROSITE" id="PS50011"/>
    </source>
</evidence>
<dbReference type="PANTHER" id="PTHR10566:SF113">
    <property type="entry name" value="PROTEIN ACTIVITY OF BC1 COMPLEX KINASE 7, CHLOROPLASTIC"/>
    <property type="match status" value="1"/>
</dbReference>
<dbReference type="Proteomes" id="UP000501452">
    <property type="component" value="Chromosome"/>
</dbReference>
<comment type="similarity">
    <text evidence="1">Belongs to the protein kinase superfamily. ADCK protein kinase family.</text>
</comment>
<dbReference type="InterPro" id="IPR000719">
    <property type="entry name" value="Prot_kinase_dom"/>
</dbReference>
<dbReference type="GO" id="GO:0004672">
    <property type="term" value="F:protein kinase activity"/>
    <property type="evidence" value="ECO:0007669"/>
    <property type="project" value="InterPro"/>
</dbReference>
<keyword evidence="2" id="KW-1133">Transmembrane helix</keyword>
<dbReference type="PANTHER" id="PTHR10566">
    <property type="entry name" value="CHAPERONE-ACTIVITY OF BC1 COMPLEX CABC1 -RELATED"/>
    <property type="match status" value="1"/>
</dbReference>
<feature type="transmembrane region" description="Helical" evidence="2">
    <location>
        <begin position="528"/>
        <end position="551"/>
    </location>
</feature>
<dbReference type="AlphaFoldDB" id="A0A6G8Q8Z2"/>
<dbReference type="GO" id="GO:0005524">
    <property type="term" value="F:ATP binding"/>
    <property type="evidence" value="ECO:0007669"/>
    <property type="project" value="InterPro"/>
</dbReference>
<protein>
    <submittedName>
        <fullName evidence="4">Phosphotransferase</fullName>
    </submittedName>
</protein>
<keyword evidence="2" id="KW-0472">Membrane</keyword>
<feature type="domain" description="Protein kinase" evidence="3">
    <location>
        <begin position="124"/>
        <end position="455"/>
    </location>
</feature>
<evidence type="ECO:0000313" key="5">
    <source>
        <dbReference type="Proteomes" id="UP000501452"/>
    </source>
</evidence>
<dbReference type="SUPFAM" id="SSF56112">
    <property type="entry name" value="Protein kinase-like (PK-like)"/>
    <property type="match status" value="1"/>
</dbReference>
<dbReference type="InterPro" id="IPR004147">
    <property type="entry name" value="ABC1_dom"/>
</dbReference>
<dbReference type="Gene3D" id="1.10.510.10">
    <property type="entry name" value="Transferase(Phosphotransferase) domain 1"/>
    <property type="match status" value="1"/>
</dbReference>
<name>A0A6G8Q8Z2_9ACTN</name>
<dbReference type="RefSeq" id="WP_166175674.1">
    <property type="nucleotide sequence ID" value="NZ_CP045119.1"/>
</dbReference>
<proteinExistence type="inferred from homology"/>
<sequence>MGNGGLLPARSAGGLKRFSQISRVLVRHGFGFVFDVRRDRREKKGLQEFLAPNFGVRLRRTLDDLGPTFVKFGQVLSTRSDIFPEGILSELQKLQDTASPMPAGTAQALIEAELGAPVGEIFSSFDPVPLGSASIGQVHRAVLRGGEVVAVKVQRPEAPGRVAGDLELMREFAAFVDRRFARRILVDIRGLVAEFEGVILRELDYTAEARNARRFAANFAGTPVAIPAVYEELTTSKVMTMEFVVGTRFRDIRPLLMTPSERRRVASMGADAIFKMAFEDGFFHGDPHPSNLLLTPEGDLALLDFGMVGFMSRGDIEALSRLFIAVIQRDASAALRGLEALGVRYATEVRGELVRELREFLNKYSGLSVGEVTLGQALSELIALARRYRLRVPPVFPLLTKALVTAEGLARSIDPTINVYEVARPYARRLLTQRYRPDVLARSATERSLEYARYVEEYPEQVRQLLGELADGELEVRLRHGGLDELVGEVDVLANRLVFAVVTGALLVGSSMLGSFDVGGPSVPLLGVPVVAFIGFTLALILATILLTIIFRSRRL</sequence>
<dbReference type="Pfam" id="PF03109">
    <property type="entry name" value="ABC1"/>
    <property type="match status" value="1"/>
</dbReference>
<keyword evidence="5" id="KW-1185">Reference proteome</keyword>
<dbReference type="InterPro" id="IPR011009">
    <property type="entry name" value="Kinase-like_dom_sf"/>
</dbReference>
<accession>A0A6G8Q8Z2</accession>
<dbReference type="CDD" id="cd05121">
    <property type="entry name" value="ABC1_ADCK3-like"/>
    <property type="match status" value="1"/>
</dbReference>
<dbReference type="EMBL" id="CP045119">
    <property type="protein sequence ID" value="QIN82902.1"/>
    <property type="molecule type" value="Genomic_DNA"/>
</dbReference>
<keyword evidence="2" id="KW-0812">Transmembrane</keyword>
<gene>
    <name evidence="4" type="ORF">GBA63_09780</name>
</gene>
<evidence type="ECO:0000313" key="4">
    <source>
        <dbReference type="EMBL" id="QIN82902.1"/>
    </source>
</evidence>
<organism evidence="4 5">
    <name type="scientific">Rubrobacter tropicus</name>
    <dbReference type="NCBI Taxonomy" id="2653851"/>
    <lineage>
        <taxon>Bacteria</taxon>
        <taxon>Bacillati</taxon>
        <taxon>Actinomycetota</taxon>
        <taxon>Rubrobacteria</taxon>
        <taxon>Rubrobacterales</taxon>
        <taxon>Rubrobacteraceae</taxon>
        <taxon>Rubrobacter</taxon>
    </lineage>
</organism>